<evidence type="ECO:0000256" key="3">
    <source>
        <dbReference type="ARBA" id="ARBA00022806"/>
    </source>
</evidence>
<dbReference type="EMBL" id="NXLQ01000001">
    <property type="protein sequence ID" value="RDU67548.1"/>
    <property type="molecule type" value="Genomic_DNA"/>
</dbReference>
<proteinExistence type="predicted"/>
<organism evidence="11 12">
    <name type="scientific">Helicobacter didelphidarum</name>
    <dbReference type="NCBI Taxonomy" id="2040648"/>
    <lineage>
        <taxon>Bacteria</taxon>
        <taxon>Pseudomonadati</taxon>
        <taxon>Campylobacterota</taxon>
        <taxon>Epsilonproteobacteria</taxon>
        <taxon>Campylobacterales</taxon>
        <taxon>Helicobacteraceae</taxon>
        <taxon>Helicobacter</taxon>
    </lineage>
</organism>
<feature type="domain" description="UvrD-like helicase ATP-binding" evidence="10">
    <location>
        <begin position="1"/>
        <end position="487"/>
    </location>
</feature>
<evidence type="ECO:0000256" key="9">
    <source>
        <dbReference type="PROSITE-ProRule" id="PRU00560"/>
    </source>
</evidence>
<evidence type="ECO:0000256" key="8">
    <source>
        <dbReference type="ARBA" id="ARBA00048988"/>
    </source>
</evidence>
<dbReference type="RefSeq" id="WP_115542075.1">
    <property type="nucleotide sequence ID" value="NZ_NXLQ01000001.1"/>
</dbReference>
<keyword evidence="5" id="KW-0413">Isomerase</keyword>
<dbReference type="GO" id="GO:0000725">
    <property type="term" value="P:recombinational repair"/>
    <property type="evidence" value="ECO:0007669"/>
    <property type="project" value="TreeGrafter"/>
</dbReference>
<dbReference type="SUPFAM" id="SSF52540">
    <property type="entry name" value="P-loop containing nucleoside triphosphate hydrolases"/>
    <property type="match status" value="1"/>
</dbReference>
<evidence type="ECO:0000313" key="12">
    <source>
        <dbReference type="Proteomes" id="UP000256379"/>
    </source>
</evidence>
<dbReference type="InterPro" id="IPR027417">
    <property type="entry name" value="P-loop_NTPase"/>
</dbReference>
<dbReference type="InterPro" id="IPR014017">
    <property type="entry name" value="DNA_helicase_UvrD-like_C"/>
</dbReference>
<evidence type="ECO:0000256" key="4">
    <source>
        <dbReference type="ARBA" id="ARBA00022840"/>
    </source>
</evidence>
<dbReference type="Pfam" id="PF13361">
    <property type="entry name" value="UvrD_C"/>
    <property type="match status" value="1"/>
</dbReference>
<keyword evidence="4 9" id="KW-0067">ATP-binding</keyword>
<dbReference type="Gene3D" id="3.40.50.300">
    <property type="entry name" value="P-loop containing nucleotide triphosphate hydrolases"/>
    <property type="match status" value="4"/>
</dbReference>
<protein>
    <recommendedName>
        <fullName evidence="7">DNA 3'-5' helicase</fullName>
        <ecNumber evidence="7">5.6.2.4</ecNumber>
    </recommendedName>
</protein>
<dbReference type="Proteomes" id="UP000256379">
    <property type="component" value="Unassembled WGS sequence"/>
</dbReference>
<dbReference type="Pfam" id="PF00580">
    <property type="entry name" value="UvrD-helicase"/>
    <property type="match status" value="1"/>
</dbReference>
<evidence type="ECO:0000256" key="6">
    <source>
        <dbReference type="ARBA" id="ARBA00034617"/>
    </source>
</evidence>
<keyword evidence="12" id="KW-1185">Reference proteome</keyword>
<name>A0A3D8IQJ0_9HELI</name>
<feature type="binding site" evidence="9">
    <location>
        <begin position="16"/>
        <end position="23"/>
    </location>
    <ligand>
        <name>ATP</name>
        <dbReference type="ChEBI" id="CHEBI:30616"/>
    </ligand>
</feature>
<dbReference type="GO" id="GO:0003677">
    <property type="term" value="F:DNA binding"/>
    <property type="evidence" value="ECO:0007669"/>
    <property type="project" value="InterPro"/>
</dbReference>
<dbReference type="EC" id="5.6.2.4" evidence="7"/>
<dbReference type="GO" id="GO:0016887">
    <property type="term" value="F:ATP hydrolysis activity"/>
    <property type="evidence" value="ECO:0007669"/>
    <property type="project" value="RHEA"/>
</dbReference>
<dbReference type="OrthoDB" id="9810135at2"/>
<evidence type="ECO:0000259" key="10">
    <source>
        <dbReference type="PROSITE" id="PS51198"/>
    </source>
</evidence>
<accession>A0A3D8IQJ0</accession>
<reference evidence="11 12" key="1">
    <citation type="submission" date="2018-04" db="EMBL/GenBank/DDBJ databases">
        <title>Novel Campyloabacter and Helicobacter Species and Strains.</title>
        <authorList>
            <person name="Mannion A.J."/>
            <person name="Shen Z."/>
            <person name="Fox J.G."/>
        </authorList>
    </citation>
    <scope>NUCLEOTIDE SEQUENCE [LARGE SCALE GENOMIC DNA]</scope>
    <source>
        <strain evidence="11 12">MIT 17-337</strain>
    </source>
</reference>
<sequence length="1133" mass="133133">MYKIRRNPVQHTFLNASAGSGKTFALCTRYIALLLYGANANEILTITFTKKAANEMKERITINLYLLHKKYNENIALTHAQEEKIQDLLDALQKDYKITESFLKESLHEKCVYVNFLQADKKISTIDSFYTSILRKFAFFIGIRRDFEIDEANTFDFQNFLAKIYQNVDLSQIVRYLHQVTHLRTESTQFNNTTSLKGLLETLYDKSIEFKNQQDFAYKMSRTYNLERMLTLSLQNNIDISALQSHRILQHIVIISEDLVAYLESVIQEREAKNLKNGNFKKLYATLASKNIHQILNNKLIQTKQHSWIPNDIDITQMSKIQDFCVKIQSLITLYNYCLESETLHNILLLIESYSRNIAQMQKETNVLSFNGVTHKVFDITSHVLMQEEYFDSMYFYFRLDSTISHILFDEYQDTSIVQYRIFLPLFQEILSGVGAKDFRSLFFVGDFKQSIYGFRGANISVFEATKEKLLEKSGEDKSLEYNYRSRKNIIQFVNERFNQVYGKDYVAQYYPLQKRDSHDGFVHTTTFAMESYITENMQKLKGQTQIAQANKMLTETIYQKVLLQLHKILSRGVALKNIAILARERRILQGFIEFARIQDPTLEFNLDKSGKLIEQKIVQIIYCVFKIQKYNKDLEQLQHTLIALQNASLITEEGFELYQINGMDRIAPKSLRYDNIGDSKIQEIQKALHTIESYKKFTQKKLNKLLGKSYFDIYKPLYIPAQKTLAQEIKFVIESLHLYDEDCMYFLELASENSQIRDIDDLFSTIKMRESRRMQEKAICAMTIHSSKGLEFEHVILLDPKKESFHLEKILYNYNGIYLDEIRLNDSQYLTPQDIQDLQEKEKAEQISQENNLLYVACTRAKEGLYIFANTQSYTAKMLQLNNEEKEADYMLGDFESLFTLPSCMNIESENNKNLEKFFIPKDSKVSQIFHVANLTADSHKILISSLVSLLGMQEDFSYKEEQEILLQNLHTKKKQIIGLSQHLFLELMLGYNIKNPLHIVKSHYGFYINENELLNLYYKAQHFCEKELQERLKLNKNMLKCEQSILREKSVKRLDAVAQKDGNFFVLEFKTSQYANKSLREKHQKQIEEYSDFMSNMFQNNAIIKGYLIYFKNDIEIYTLQSTREWIKMTE</sequence>
<dbReference type="PANTHER" id="PTHR11070">
    <property type="entry name" value="UVRD / RECB / PCRA DNA HELICASE FAMILY MEMBER"/>
    <property type="match status" value="1"/>
</dbReference>
<dbReference type="GO" id="GO:0005524">
    <property type="term" value="F:ATP binding"/>
    <property type="evidence" value="ECO:0007669"/>
    <property type="project" value="UniProtKB-UniRule"/>
</dbReference>
<comment type="caution">
    <text evidence="11">The sequence shown here is derived from an EMBL/GenBank/DDBJ whole genome shotgun (WGS) entry which is preliminary data.</text>
</comment>
<dbReference type="InterPro" id="IPR000212">
    <property type="entry name" value="DNA_helicase_UvrD/REP"/>
</dbReference>
<keyword evidence="3 9" id="KW-0347">Helicase</keyword>
<evidence type="ECO:0000313" key="11">
    <source>
        <dbReference type="EMBL" id="RDU67548.1"/>
    </source>
</evidence>
<keyword evidence="1 9" id="KW-0547">Nucleotide-binding</keyword>
<dbReference type="GO" id="GO:0043138">
    <property type="term" value="F:3'-5' DNA helicase activity"/>
    <property type="evidence" value="ECO:0007669"/>
    <property type="project" value="UniProtKB-EC"/>
</dbReference>
<dbReference type="PANTHER" id="PTHR11070:SF67">
    <property type="entry name" value="DNA 3'-5' HELICASE"/>
    <property type="match status" value="1"/>
</dbReference>
<dbReference type="InterPro" id="IPR014016">
    <property type="entry name" value="UvrD-like_ATP-bd"/>
</dbReference>
<evidence type="ECO:0000256" key="5">
    <source>
        <dbReference type="ARBA" id="ARBA00023235"/>
    </source>
</evidence>
<dbReference type="AlphaFoldDB" id="A0A3D8IQJ0"/>
<evidence type="ECO:0000256" key="7">
    <source>
        <dbReference type="ARBA" id="ARBA00034808"/>
    </source>
</evidence>
<comment type="catalytic activity">
    <reaction evidence="6">
        <text>Couples ATP hydrolysis with the unwinding of duplex DNA by translocating in the 3'-5' direction.</text>
        <dbReference type="EC" id="5.6.2.4"/>
    </reaction>
</comment>
<gene>
    <name evidence="11" type="ORF">CQA53_00590</name>
</gene>
<evidence type="ECO:0000256" key="2">
    <source>
        <dbReference type="ARBA" id="ARBA00022801"/>
    </source>
</evidence>
<comment type="catalytic activity">
    <reaction evidence="8">
        <text>ATP + H2O = ADP + phosphate + H(+)</text>
        <dbReference type="Rhea" id="RHEA:13065"/>
        <dbReference type="ChEBI" id="CHEBI:15377"/>
        <dbReference type="ChEBI" id="CHEBI:15378"/>
        <dbReference type="ChEBI" id="CHEBI:30616"/>
        <dbReference type="ChEBI" id="CHEBI:43474"/>
        <dbReference type="ChEBI" id="CHEBI:456216"/>
        <dbReference type="EC" id="5.6.2.4"/>
    </reaction>
</comment>
<dbReference type="PROSITE" id="PS51198">
    <property type="entry name" value="UVRD_HELICASE_ATP_BIND"/>
    <property type="match status" value="1"/>
</dbReference>
<evidence type="ECO:0000256" key="1">
    <source>
        <dbReference type="ARBA" id="ARBA00022741"/>
    </source>
</evidence>
<keyword evidence="2 9" id="KW-0378">Hydrolase</keyword>
<dbReference type="GO" id="GO:0005829">
    <property type="term" value="C:cytosol"/>
    <property type="evidence" value="ECO:0007669"/>
    <property type="project" value="TreeGrafter"/>
</dbReference>